<proteinExistence type="predicted"/>
<name>A0A3P7F7P7_HYDTA</name>
<dbReference type="EMBL" id="UYWX01004090">
    <property type="protein sequence ID" value="VDM24619.1"/>
    <property type="molecule type" value="Genomic_DNA"/>
</dbReference>
<evidence type="ECO:0000256" key="1">
    <source>
        <dbReference type="SAM" id="MobiDB-lite"/>
    </source>
</evidence>
<accession>A0A3P7F7P7</accession>
<dbReference type="AlphaFoldDB" id="A0A3P7F7P7"/>
<gene>
    <name evidence="2" type="ORF">TTAC_LOCUS4292</name>
</gene>
<reference evidence="2 3" key="1">
    <citation type="submission" date="2018-11" db="EMBL/GenBank/DDBJ databases">
        <authorList>
            <consortium name="Pathogen Informatics"/>
        </authorList>
    </citation>
    <scope>NUCLEOTIDE SEQUENCE [LARGE SCALE GENOMIC DNA]</scope>
</reference>
<protein>
    <submittedName>
        <fullName evidence="2">Uncharacterized protein</fullName>
    </submittedName>
</protein>
<evidence type="ECO:0000313" key="2">
    <source>
        <dbReference type="EMBL" id="VDM24619.1"/>
    </source>
</evidence>
<evidence type="ECO:0000313" key="3">
    <source>
        <dbReference type="Proteomes" id="UP000274429"/>
    </source>
</evidence>
<sequence>MEEQMAVIDYLFDESRRNLIMERTKSLQSDPITTSREPVDAV</sequence>
<feature type="compositionally biased region" description="Polar residues" evidence="1">
    <location>
        <begin position="26"/>
        <end position="36"/>
    </location>
</feature>
<dbReference type="Proteomes" id="UP000274429">
    <property type="component" value="Unassembled WGS sequence"/>
</dbReference>
<organism evidence="2 3">
    <name type="scientific">Hydatigena taeniaeformis</name>
    <name type="common">Feline tapeworm</name>
    <name type="synonym">Taenia taeniaeformis</name>
    <dbReference type="NCBI Taxonomy" id="6205"/>
    <lineage>
        <taxon>Eukaryota</taxon>
        <taxon>Metazoa</taxon>
        <taxon>Spiralia</taxon>
        <taxon>Lophotrochozoa</taxon>
        <taxon>Platyhelminthes</taxon>
        <taxon>Cestoda</taxon>
        <taxon>Eucestoda</taxon>
        <taxon>Cyclophyllidea</taxon>
        <taxon>Taeniidae</taxon>
        <taxon>Hydatigera</taxon>
    </lineage>
</organism>
<keyword evidence="3" id="KW-1185">Reference proteome</keyword>
<feature type="region of interest" description="Disordered" evidence="1">
    <location>
        <begin position="23"/>
        <end position="42"/>
    </location>
</feature>